<reference evidence="10 11" key="1">
    <citation type="submission" date="2020-08" db="EMBL/GenBank/DDBJ databases">
        <title>A Genomic Blueprint of the Chicken Gut Microbiome.</title>
        <authorList>
            <person name="Gilroy R."/>
            <person name="Ravi A."/>
            <person name="Getino M."/>
            <person name="Pursley I."/>
            <person name="Horton D.L."/>
            <person name="Alikhan N.-F."/>
            <person name="Baker D."/>
            <person name="Gharbi K."/>
            <person name="Hall N."/>
            <person name="Watson M."/>
            <person name="Adriaenssens E.M."/>
            <person name="Foster-Nyarko E."/>
            <person name="Jarju S."/>
            <person name="Secka A."/>
            <person name="Antonio M."/>
            <person name="Oren A."/>
            <person name="Chaudhuri R."/>
            <person name="La Ragione R.M."/>
            <person name="Hildebrand F."/>
            <person name="Pallen M.J."/>
        </authorList>
    </citation>
    <scope>NUCLEOTIDE SEQUENCE [LARGE SCALE GENOMIC DNA]</scope>
    <source>
        <strain evidence="10 11">Re1</strain>
    </source>
</reference>
<dbReference type="CDD" id="cd03215">
    <property type="entry name" value="ABC_Carb_Monos_II"/>
    <property type="match status" value="1"/>
</dbReference>
<evidence type="ECO:0000256" key="2">
    <source>
        <dbReference type="ARBA" id="ARBA00022475"/>
    </source>
</evidence>
<dbReference type="Pfam" id="PF00005">
    <property type="entry name" value="ABC_tran"/>
    <property type="match status" value="2"/>
</dbReference>
<name>A0ABR8W6S3_9MICO</name>
<feature type="domain" description="ABC transporter" evidence="9">
    <location>
        <begin position="262"/>
        <end position="508"/>
    </location>
</feature>
<keyword evidence="8" id="KW-0472">Membrane</keyword>
<keyword evidence="1" id="KW-0813">Transport</keyword>
<dbReference type="Proteomes" id="UP000611521">
    <property type="component" value="Unassembled WGS sequence"/>
</dbReference>
<keyword evidence="5" id="KW-0547">Nucleotide-binding</keyword>
<sequence>MAEPLLRMTGVTKRFRGVVALSGVSIDVHRGEVHAICGENGAGKSTLMEIISGVHPHGSFEGTIELEGRQVAFRSLADSEAEGIVIVHQELAVVPQLTVAENIFLGNEVTRHGLLDRDAANRRAAAVMARVGLDESPAARTGDLGIGKQQLVEIAKALAKDVRLLILDEPTAALGRDDSDRLLALVQQLSAQGITCVLISHRLHEVLRVADRITVIRDGATIETMRTDDPETDERRIIRAMVGRPLDDLFPPREPDIGEELFRLENWTVHHPADPTRVVVDDVHLTVRSGEIIGIAGLMGAGRTELAMSVFGRSYGSVITGAAYKRGQPIELRSVREAIRNGIVYAPEDRRRDGLNLLASVQSNVSAAALGRLSEHGLVDDVRERKVAEAYRYKLNIKAPSVASRTGVLSGGNQQKIVLSKWIFTNPDVLILDEPTRGIDVGAKYEIYGFINELAAQGKAIIVISSELPEVIGLSDRIYTLAHGRITAEIARRDATQELLMSHMAVERA</sequence>
<feature type="domain" description="ABC transporter" evidence="9">
    <location>
        <begin position="6"/>
        <end position="243"/>
    </location>
</feature>
<dbReference type="Gene3D" id="3.40.50.300">
    <property type="entry name" value="P-loop containing nucleotide triphosphate hydrolases"/>
    <property type="match status" value="2"/>
</dbReference>
<evidence type="ECO:0000256" key="3">
    <source>
        <dbReference type="ARBA" id="ARBA00022597"/>
    </source>
</evidence>
<keyword evidence="6 10" id="KW-0067">ATP-binding</keyword>
<evidence type="ECO:0000256" key="6">
    <source>
        <dbReference type="ARBA" id="ARBA00022840"/>
    </source>
</evidence>
<evidence type="ECO:0000256" key="8">
    <source>
        <dbReference type="ARBA" id="ARBA00023136"/>
    </source>
</evidence>
<keyword evidence="4" id="KW-0677">Repeat</keyword>
<keyword evidence="11" id="KW-1185">Reference proteome</keyword>
<dbReference type="RefSeq" id="WP_191713135.1">
    <property type="nucleotide sequence ID" value="NZ_JACSPX010000003.1"/>
</dbReference>
<dbReference type="GO" id="GO:0005524">
    <property type="term" value="F:ATP binding"/>
    <property type="evidence" value="ECO:0007669"/>
    <property type="project" value="UniProtKB-KW"/>
</dbReference>
<dbReference type="SMART" id="SM00382">
    <property type="entry name" value="AAA"/>
    <property type="match status" value="2"/>
</dbReference>
<gene>
    <name evidence="10" type="ORF">H9633_10480</name>
</gene>
<keyword evidence="2" id="KW-1003">Cell membrane</keyword>
<evidence type="ECO:0000256" key="7">
    <source>
        <dbReference type="ARBA" id="ARBA00022967"/>
    </source>
</evidence>
<evidence type="ECO:0000256" key="4">
    <source>
        <dbReference type="ARBA" id="ARBA00022737"/>
    </source>
</evidence>
<dbReference type="InterPro" id="IPR027417">
    <property type="entry name" value="P-loop_NTPase"/>
</dbReference>
<dbReference type="InterPro" id="IPR050107">
    <property type="entry name" value="ABC_carbohydrate_import_ATPase"/>
</dbReference>
<dbReference type="CDD" id="cd03216">
    <property type="entry name" value="ABC_Carb_Monos_I"/>
    <property type="match status" value="1"/>
</dbReference>
<dbReference type="PROSITE" id="PS50893">
    <property type="entry name" value="ABC_TRANSPORTER_2"/>
    <property type="match status" value="2"/>
</dbReference>
<keyword evidence="3" id="KW-0762">Sugar transport</keyword>
<dbReference type="InterPro" id="IPR017871">
    <property type="entry name" value="ABC_transporter-like_CS"/>
</dbReference>
<dbReference type="EMBL" id="JACSPX010000003">
    <property type="protein sequence ID" value="MBD8012722.1"/>
    <property type="molecule type" value="Genomic_DNA"/>
</dbReference>
<dbReference type="InterPro" id="IPR003593">
    <property type="entry name" value="AAA+_ATPase"/>
</dbReference>
<evidence type="ECO:0000256" key="1">
    <source>
        <dbReference type="ARBA" id="ARBA00022448"/>
    </source>
</evidence>
<dbReference type="SUPFAM" id="SSF52540">
    <property type="entry name" value="P-loop containing nucleoside triphosphate hydrolases"/>
    <property type="match status" value="2"/>
</dbReference>
<dbReference type="InterPro" id="IPR003439">
    <property type="entry name" value="ABC_transporter-like_ATP-bd"/>
</dbReference>
<dbReference type="PANTHER" id="PTHR43790">
    <property type="entry name" value="CARBOHYDRATE TRANSPORT ATP-BINDING PROTEIN MG119-RELATED"/>
    <property type="match status" value="1"/>
</dbReference>
<comment type="caution">
    <text evidence="10">The sequence shown here is derived from an EMBL/GenBank/DDBJ whole genome shotgun (WGS) entry which is preliminary data.</text>
</comment>
<evidence type="ECO:0000313" key="10">
    <source>
        <dbReference type="EMBL" id="MBD8012722.1"/>
    </source>
</evidence>
<protein>
    <submittedName>
        <fullName evidence="10">Sugar ABC transporter ATP-binding protein</fullName>
    </submittedName>
</protein>
<evidence type="ECO:0000256" key="5">
    <source>
        <dbReference type="ARBA" id="ARBA00022741"/>
    </source>
</evidence>
<proteinExistence type="predicted"/>
<evidence type="ECO:0000313" key="11">
    <source>
        <dbReference type="Proteomes" id="UP000611521"/>
    </source>
</evidence>
<evidence type="ECO:0000259" key="9">
    <source>
        <dbReference type="PROSITE" id="PS50893"/>
    </source>
</evidence>
<keyword evidence="7" id="KW-1278">Translocase</keyword>
<organism evidence="10 11">
    <name type="scientific">Microbacterium commune</name>
    <dbReference type="NCBI Taxonomy" id="2762219"/>
    <lineage>
        <taxon>Bacteria</taxon>
        <taxon>Bacillati</taxon>
        <taxon>Actinomycetota</taxon>
        <taxon>Actinomycetes</taxon>
        <taxon>Micrococcales</taxon>
        <taxon>Microbacteriaceae</taxon>
        <taxon>Microbacterium</taxon>
    </lineage>
</organism>
<dbReference type="PROSITE" id="PS00211">
    <property type="entry name" value="ABC_TRANSPORTER_1"/>
    <property type="match status" value="1"/>
</dbReference>
<accession>A0ABR8W6S3</accession>
<dbReference type="PANTHER" id="PTHR43790:SF1">
    <property type="entry name" value="XYLOSE IMPORT ATP-BINDING PROTEIN XYLG"/>
    <property type="match status" value="1"/>
</dbReference>